<dbReference type="InterPro" id="IPR050707">
    <property type="entry name" value="HTH_MetabolicPath_Reg"/>
</dbReference>
<dbReference type="PROSITE" id="PS51078">
    <property type="entry name" value="ICLR_ED"/>
    <property type="match status" value="1"/>
</dbReference>
<organism evidence="6 7">
    <name type="scientific">Rhizobium johnstonii (strain DSM 114642 / LMG 32736 / 3841)</name>
    <name type="common">Rhizobium leguminosarum bv. viciae</name>
    <dbReference type="NCBI Taxonomy" id="216596"/>
    <lineage>
        <taxon>Bacteria</taxon>
        <taxon>Pseudomonadati</taxon>
        <taxon>Pseudomonadota</taxon>
        <taxon>Alphaproteobacteria</taxon>
        <taxon>Hyphomicrobiales</taxon>
        <taxon>Rhizobiaceae</taxon>
        <taxon>Rhizobium/Agrobacterium group</taxon>
        <taxon>Rhizobium</taxon>
        <taxon>Rhizobium johnstonii</taxon>
    </lineage>
</organism>
<dbReference type="SMART" id="SM00346">
    <property type="entry name" value="HTH_ICLR"/>
    <property type="match status" value="1"/>
</dbReference>
<dbReference type="KEGG" id="rle:pRL110177"/>
<proteinExistence type="predicted"/>
<gene>
    <name evidence="6" type="ordered locus">pRL110177</name>
</gene>
<evidence type="ECO:0000256" key="3">
    <source>
        <dbReference type="ARBA" id="ARBA00023163"/>
    </source>
</evidence>
<dbReference type="Pfam" id="PF09339">
    <property type="entry name" value="HTH_IclR"/>
    <property type="match status" value="1"/>
</dbReference>
<dbReference type="InterPro" id="IPR005471">
    <property type="entry name" value="Tscrpt_reg_IclR_N"/>
</dbReference>
<dbReference type="PANTHER" id="PTHR30136:SF7">
    <property type="entry name" value="HTH-TYPE TRANSCRIPTIONAL REGULATOR KDGR-RELATED"/>
    <property type="match status" value="1"/>
</dbReference>
<dbReference type="InterPro" id="IPR036388">
    <property type="entry name" value="WH-like_DNA-bd_sf"/>
</dbReference>
<evidence type="ECO:0000259" key="5">
    <source>
        <dbReference type="PROSITE" id="PS51078"/>
    </source>
</evidence>
<keyword evidence="6" id="KW-0614">Plasmid</keyword>
<dbReference type="AlphaFoldDB" id="Q1M6L0"/>
<dbReference type="GO" id="GO:0045892">
    <property type="term" value="P:negative regulation of DNA-templated transcription"/>
    <property type="evidence" value="ECO:0007669"/>
    <property type="project" value="TreeGrafter"/>
</dbReference>
<dbReference type="Gene3D" id="1.10.10.10">
    <property type="entry name" value="Winged helix-like DNA-binding domain superfamily/Winged helix DNA-binding domain"/>
    <property type="match status" value="1"/>
</dbReference>
<feature type="domain" description="IclR-ED" evidence="5">
    <location>
        <begin position="77"/>
        <end position="257"/>
    </location>
</feature>
<dbReference type="InterPro" id="IPR029016">
    <property type="entry name" value="GAF-like_dom_sf"/>
</dbReference>
<keyword evidence="3" id="KW-0804">Transcription</keyword>
<dbReference type="Pfam" id="PF01614">
    <property type="entry name" value="IclR_C"/>
    <property type="match status" value="1"/>
</dbReference>
<dbReference type="GO" id="GO:0003677">
    <property type="term" value="F:DNA binding"/>
    <property type="evidence" value="ECO:0007669"/>
    <property type="project" value="UniProtKB-KW"/>
</dbReference>
<keyword evidence="7" id="KW-1185">Reference proteome</keyword>
<dbReference type="GO" id="GO:0003700">
    <property type="term" value="F:DNA-binding transcription factor activity"/>
    <property type="evidence" value="ECO:0007669"/>
    <property type="project" value="TreeGrafter"/>
</dbReference>
<dbReference type="InterPro" id="IPR014757">
    <property type="entry name" value="Tscrpt_reg_IclR_C"/>
</dbReference>
<dbReference type="HOGENOM" id="CLU_062618_5_0_5"/>
<dbReference type="EMBL" id="AM236085">
    <property type="protein sequence ID" value="CAK03123.1"/>
    <property type="molecule type" value="Genomic_DNA"/>
</dbReference>
<reference evidence="6 7" key="1">
    <citation type="journal article" date="2006" name="Genome Biol.">
        <title>The genome of Rhizobium leguminosarum has recognizable core and accessory components.</title>
        <authorList>
            <person name="Young J.W."/>
            <person name="Crossman L.C."/>
            <person name="Johnston A.W.B."/>
            <person name="Thomson N.R."/>
            <person name="Ghazoui Z.F."/>
            <person name="Hull K.H."/>
            <person name="Wexler M."/>
            <person name="Curson A.R.J."/>
            <person name="Todd J.D."/>
            <person name="Poole P.S."/>
            <person name="Mauchline T.H."/>
            <person name="East A.K."/>
            <person name="Quail M.A."/>
            <person name="Churcher C."/>
            <person name="Arrowsmith C."/>
            <person name="Cherevach A."/>
            <person name="Chillingworth T."/>
            <person name="Clarke K."/>
            <person name="Cronin A."/>
            <person name="Davis P."/>
            <person name="Fraser A."/>
            <person name="Hance Z."/>
            <person name="Hauser H."/>
            <person name="Jagels K."/>
            <person name="Moule S."/>
            <person name="Mungall K."/>
            <person name="Norbertczak H."/>
            <person name="Rabbinowitsch E."/>
            <person name="Sanders M."/>
            <person name="Simmonds M."/>
            <person name="Whitehead S."/>
            <person name="Parkhill J."/>
        </authorList>
    </citation>
    <scope>NUCLEOTIDE SEQUENCE [LARGE SCALE GENOMIC DNA]</scope>
    <source>
        <strain evidence="7">DSM 114642 / LMG 32736 / 3841</strain>
    </source>
</reference>
<evidence type="ECO:0000256" key="1">
    <source>
        <dbReference type="ARBA" id="ARBA00023015"/>
    </source>
</evidence>
<dbReference type="PROSITE" id="PS51077">
    <property type="entry name" value="HTH_ICLR"/>
    <property type="match status" value="1"/>
</dbReference>
<accession>Q1M6L0</accession>
<dbReference type="SUPFAM" id="SSF55781">
    <property type="entry name" value="GAF domain-like"/>
    <property type="match status" value="1"/>
</dbReference>
<dbReference type="PANTHER" id="PTHR30136">
    <property type="entry name" value="HELIX-TURN-HELIX TRANSCRIPTIONAL REGULATOR, ICLR FAMILY"/>
    <property type="match status" value="1"/>
</dbReference>
<evidence type="ECO:0000313" key="7">
    <source>
        <dbReference type="Proteomes" id="UP000006575"/>
    </source>
</evidence>
<geneLocation type="plasmid" evidence="6 7">
    <name>pRL11</name>
</geneLocation>
<dbReference type="Proteomes" id="UP000006575">
    <property type="component" value="Plasmid pRL11"/>
</dbReference>
<name>Q1M6L0_RHIJ3</name>
<dbReference type="EnsemblBacteria" id="CAK03123">
    <property type="protein sequence ID" value="CAK03123"/>
    <property type="gene ID" value="pRL110177"/>
</dbReference>
<dbReference type="SUPFAM" id="SSF46785">
    <property type="entry name" value="Winged helix' DNA-binding domain"/>
    <property type="match status" value="1"/>
</dbReference>
<dbReference type="Gene3D" id="3.30.450.40">
    <property type="match status" value="1"/>
</dbReference>
<evidence type="ECO:0000256" key="2">
    <source>
        <dbReference type="ARBA" id="ARBA00023125"/>
    </source>
</evidence>
<keyword evidence="2" id="KW-0238">DNA-binding</keyword>
<feature type="domain" description="HTH iclR-type" evidence="4">
    <location>
        <begin position="15"/>
        <end position="76"/>
    </location>
</feature>
<keyword evidence="1" id="KW-0805">Transcription regulation</keyword>
<sequence length="263" mass="28410">MTVTDMSAEDEKYRAPALTKGLDILELLASASDGLTQVEIGKMLGRTTSEIFRMLVVLSQRGYVELSGDDRYQLTTKLFEVAHRHPPIRRLTAIAGDAMQKLANRINQSIHLCILQGGRLLVVAQVDCPDNNLNSVRLGAQIPIFDSASGRVLAAFMDDAALEHLLTLAGTEAGERRDRFLADLPGVRDVGYCEGPSLTLAGVTNLSAPIFDYTGKAVAAITTPFIHRLNSASHVPVPEARNALVETCRDLSKRMGAGAAVDR</sequence>
<protein>
    <submittedName>
        <fullName evidence="6">IclR family transcriptional regulator</fullName>
    </submittedName>
</protein>
<evidence type="ECO:0000259" key="4">
    <source>
        <dbReference type="PROSITE" id="PS51077"/>
    </source>
</evidence>
<evidence type="ECO:0000313" key="6">
    <source>
        <dbReference type="EMBL" id="CAK03123.1"/>
    </source>
</evidence>
<dbReference type="InterPro" id="IPR036390">
    <property type="entry name" value="WH_DNA-bd_sf"/>
</dbReference>